<dbReference type="AlphaFoldDB" id="A0A9X1ZIU8"/>
<proteinExistence type="predicted"/>
<feature type="signal peptide" evidence="1">
    <location>
        <begin position="1"/>
        <end position="23"/>
    </location>
</feature>
<dbReference type="RefSeq" id="WP_248995828.1">
    <property type="nucleotide sequence ID" value="NZ_JAKIKP010000007.1"/>
</dbReference>
<dbReference type="Pfam" id="PF10972">
    <property type="entry name" value="CsiV"/>
    <property type="match status" value="1"/>
</dbReference>
<keyword evidence="1" id="KW-0732">Signal</keyword>
<reference evidence="2" key="1">
    <citation type="submission" date="2022-01" db="EMBL/GenBank/DDBJ databases">
        <title>Whole genome-based taxonomy of the Shewanellaceae.</title>
        <authorList>
            <person name="Martin-Rodriguez A.J."/>
        </authorList>
    </citation>
    <scope>NUCLEOTIDE SEQUENCE</scope>
    <source>
        <strain evidence="2">DSM 16422</strain>
    </source>
</reference>
<dbReference type="InterPro" id="IPR021241">
    <property type="entry name" value="CsiV"/>
</dbReference>
<sequence>MLRNLLLSAITLSALSISTSASAKTWFEVEVFIFERQTNVTEQWPNTPAPQINERAIDLITPVISTDISGVASGLNSCIGSDWSTDNPSDCNDPLSSNTVRTHPSNVPFSIAADKPQQAYLNDKVVLLSESQSKFAEIIKAVSRERNVKPMLHLTWQQDMQSKRRTKPIRIFAGKDFSDQFEYHGQQIVEKNDSLPDVQFSMNDFSNFGQFIEPQHVKPVWEIDGTINIYLSHYLYIENDLALRKPIQKLVENHYSEFNEFDAVNTQVEKTMQPFLQSIPLKQNRRVRSGEIHYFDHPQMGIVMQIRKMAQPTMSRPIDLGEASAETSTNLPENNFNY</sequence>
<protein>
    <submittedName>
        <fullName evidence="2">Peptidoglycan binding protein CsiV</fullName>
    </submittedName>
</protein>
<name>A0A9X1ZIU8_9GAMM</name>
<dbReference type="Proteomes" id="UP001139333">
    <property type="component" value="Unassembled WGS sequence"/>
</dbReference>
<gene>
    <name evidence="2" type="ORF">L2672_10600</name>
</gene>
<evidence type="ECO:0000313" key="2">
    <source>
        <dbReference type="EMBL" id="MCL1143144.1"/>
    </source>
</evidence>
<accession>A0A9X1ZIU8</accession>
<organism evidence="2 3">
    <name type="scientific">Shewanella gaetbuli</name>
    <dbReference type="NCBI Taxonomy" id="220752"/>
    <lineage>
        <taxon>Bacteria</taxon>
        <taxon>Pseudomonadati</taxon>
        <taxon>Pseudomonadota</taxon>
        <taxon>Gammaproteobacteria</taxon>
        <taxon>Alteromonadales</taxon>
        <taxon>Shewanellaceae</taxon>
        <taxon>Shewanella</taxon>
    </lineage>
</organism>
<feature type="chain" id="PRO_5040744594" evidence="1">
    <location>
        <begin position="24"/>
        <end position="338"/>
    </location>
</feature>
<dbReference type="EMBL" id="JAKIKP010000007">
    <property type="protein sequence ID" value="MCL1143144.1"/>
    <property type="molecule type" value="Genomic_DNA"/>
</dbReference>
<keyword evidence="3" id="KW-1185">Reference proteome</keyword>
<comment type="caution">
    <text evidence="2">The sequence shown here is derived from an EMBL/GenBank/DDBJ whole genome shotgun (WGS) entry which is preliminary data.</text>
</comment>
<evidence type="ECO:0000256" key="1">
    <source>
        <dbReference type="SAM" id="SignalP"/>
    </source>
</evidence>
<evidence type="ECO:0000313" key="3">
    <source>
        <dbReference type="Proteomes" id="UP001139333"/>
    </source>
</evidence>